<dbReference type="PANTHER" id="PTHR13134:SF3">
    <property type="entry name" value="TRAFFICKING PROTEIN PARTICLE COMPLEX SUBUNIT 13"/>
    <property type="match status" value="1"/>
</dbReference>
<dbReference type="EMBL" id="JAFFHB010000004">
    <property type="protein sequence ID" value="KAK4667130.1"/>
    <property type="molecule type" value="Genomic_DNA"/>
</dbReference>
<dbReference type="Pfam" id="PF06159">
    <property type="entry name" value="TRAPPC13_N"/>
    <property type="match status" value="1"/>
</dbReference>
<keyword evidence="4" id="KW-1185">Reference proteome</keyword>
<gene>
    <name evidence="3" type="ORF">QC763_306470</name>
</gene>
<proteinExistence type="predicted"/>
<evidence type="ECO:0000313" key="3">
    <source>
        <dbReference type="EMBL" id="KAK4667130.1"/>
    </source>
</evidence>
<accession>A0ABR0HGC1</accession>
<feature type="compositionally biased region" description="Low complexity" evidence="1">
    <location>
        <begin position="37"/>
        <end position="46"/>
    </location>
</feature>
<sequence length="340" mass="36470">MSHQRHFSDAAVKEPHSVSLKVLRLTRPSLVSQYPLSPPLSSSSSITPPPPLPASLSYSPSSTNPTPFLLSPILALPPSFGSAYVGTTFSCTLCANHDIPPPIDGGPPLSVKTIRDVKIEAEMKTPSSPTLIPLLPPGNDEGTDLSPGGTLQKIVSFDLREEGAHTLVVQVSYYEATSTSGRARMFRKLYQFVCKGLLVVRTKTSALGLGKQGNRRWVLEAQIENSGGGGETGDGGGEVVFMEEIGLELEKGLRGRDLNFWGRGRGREKVVLRAGEGEEVVFVVEEEGEWDGKEEEEGRRVFGVLQIGWRGEGGGRGSLATGRLGTRVLRPREGGAVSKV</sequence>
<dbReference type="InterPro" id="IPR055427">
    <property type="entry name" value="TRAPPC13_N"/>
</dbReference>
<feature type="region of interest" description="Disordered" evidence="1">
    <location>
        <begin position="37"/>
        <end position="59"/>
    </location>
</feature>
<protein>
    <recommendedName>
        <fullName evidence="2">Trafficking protein particle complex subunit 13 N-terminal domain-containing protein</fullName>
    </recommendedName>
</protein>
<comment type="caution">
    <text evidence="3">The sequence shown here is derived from an EMBL/GenBank/DDBJ whole genome shotgun (WGS) entry which is preliminary data.</text>
</comment>
<dbReference type="PANTHER" id="PTHR13134">
    <property type="entry name" value="TRAFFICKING PROTEIN PARTICLE COMPLEX SUBUNIT 13"/>
    <property type="match status" value="1"/>
</dbReference>
<dbReference type="Proteomes" id="UP001326199">
    <property type="component" value="Unassembled WGS sequence"/>
</dbReference>
<organism evidence="3 4">
    <name type="scientific">Podospora pseudopauciseta</name>
    <dbReference type="NCBI Taxonomy" id="2093780"/>
    <lineage>
        <taxon>Eukaryota</taxon>
        <taxon>Fungi</taxon>
        <taxon>Dikarya</taxon>
        <taxon>Ascomycota</taxon>
        <taxon>Pezizomycotina</taxon>
        <taxon>Sordariomycetes</taxon>
        <taxon>Sordariomycetidae</taxon>
        <taxon>Sordariales</taxon>
        <taxon>Podosporaceae</taxon>
        <taxon>Podospora</taxon>
    </lineage>
</organism>
<dbReference type="RefSeq" id="XP_062767096.1">
    <property type="nucleotide sequence ID" value="XM_062911091.1"/>
</dbReference>
<feature type="domain" description="Trafficking protein particle complex subunit 13 N-terminal" evidence="2">
    <location>
        <begin position="16"/>
        <end position="194"/>
    </location>
</feature>
<name>A0ABR0HGC1_9PEZI</name>
<evidence type="ECO:0000259" key="2">
    <source>
        <dbReference type="Pfam" id="PF06159"/>
    </source>
</evidence>
<evidence type="ECO:0000313" key="4">
    <source>
        <dbReference type="Proteomes" id="UP001326199"/>
    </source>
</evidence>
<reference evidence="3 4" key="1">
    <citation type="journal article" date="2023" name="bioRxiv">
        <title>High-quality genome assemblies of four members of thePodospora anserinaspecies complex.</title>
        <authorList>
            <person name="Ament-Velasquez S.L."/>
            <person name="Vogan A.A."/>
            <person name="Wallerman O."/>
            <person name="Hartmann F."/>
            <person name="Gautier V."/>
            <person name="Silar P."/>
            <person name="Giraud T."/>
            <person name="Johannesson H."/>
        </authorList>
    </citation>
    <scope>NUCLEOTIDE SEQUENCE [LARGE SCALE GENOMIC DNA]</scope>
    <source>
        <strain evidence="3 4">CBS 411.78</strain>
    </source>
</reference>
<dbReference type="GeneID" id="87931434"/>
<dbReference type="InterPro" id="IPR010378">
    <property type="entry name" value="TRAPPC13"/>
</dbReference>
<evidence type="ECO:0000256" key="1">
    <source>
        <dbReference type="SAM" id="MobiDB-lite"/>
    </source>
</evidence>